<accession>A0A6N8G1Z9</accession>
<dbReference type="OrthoDB" id="9945276at2"/>
<feature type="compositionally biased region" description="Polar residues" evidence="1">
    <location>
        <begin position="59"/>
        <end position="75"/>
    </location>
</feature>
<feature type="compositionally biased region" description="Polar residues" evidence="1">
    <location>
        <begin position="91"/>
        <end position="107"/>
    </location>
</feature>
<comment type="caution">
    <text evidence="2">The sequence shown here is derived from an EMBL/GenBank/DDBJ whole genome shotgun (WGS) entry which is preliminary data.</text>
</comment>
<name>A0A6N8G1Z9_9CHRO</name>
<dbReference type="Proteomes" id="UP000441797">
    <property type="component" value="Unassembled WGS sequence"/>
</dbReference>
<feature type="region of interest" description="Disordered" evidence="1">
    <location>
        <begin position="17"/>
        <end position="77"/>
    </location>
</feature>
<reference evidence="2 3" key="1">
    <citation type="journal article" date="2019" name="Front. Microbiol.">
        <title>Genomic Features for Desiccation Tolerance and Sugar Biosynthesis in the Extremophile Gloeocapsopsis sp. UTEX B3054.</title>
        <authorList>
            <person name="Urrejola C."/>
            <person name="Alcorta J."/>
            <person name="Salas L."/>
            <person name="Vasquez M."/>
            <person name="Polz M.F."/>
            <person name="Vicuna R."/>
            <person name="Diez B."/>
        </authorList>
    </citation>
    <scope>NUCLEOTIDE SEQUENCE [LARGE SCALE GENOMIC DNA]</scope>
    <source>
        <strain evidence="2 3">1H9</strain>
    </source>
</reference>
<protein>
    <submittedName>
        <fullName evidence="2">Uncharacterized protein</fullName>
    </submittedName>
</protein>
<proteinExistence type="predicted"/>
<evidence type="ECO:0000256" key="1">
    <source>
        <dbReference type="SAM" id="MobiDB-lite"/>
    </source>
</evidence>
<dbReference type="AlphaFoldDB" id="A0A6N8G1Z9"/>
<dbReference type="EMBL" id="NAPY01000082">
    <property type="protein sequence ID" value="MUL39438.1"/>
    <property type="molecule type" value="Genomic_DNA"/>
</dbReference>
<evidence type="ECO:0000313" key="2">
    <source>
        <dbReference type="EMBL" id="MUL39438.1"/>
    </source>
</evidence>
<sequence>MTQPNYGIARYQSAIKVSQLPSQDQQNPVYNNNPNSAADNNYPYNPPQQRAQEPIVTDANGTQSSKPASPEQNYNRGLLGLRVALKRSLQRDVQQPPTVPNANNSPNLGIAKEQFNMQDVNYKEMIPYLEKMQNRAFNRDAVFMGAANLGNALGGNASYQQWWSGGLVK</sequence>
<feature type="region of interest" description="Disordered" evidence="1">
    <location>
        <begin position="89"/>
        <end position="109"/>
    </location>
</feature>
<feature type="compositionally biased region" description="Low complexity" evidence="1">
    <location>
        <begin position="30"/>
        <end position="52"/>
    </location>
</feature>
<gene>
    <name evidence="2" type="ORF">BWI75_25000</name>
</gene>
<evidence type="ECO:0000313" key="3">
    <source>
        <dbReference type="Proteomes" id="UP000441797"/>
    </source>
</evidence>
<organism evidence="2 3">
    <name type="scientific">Gloeocapsopsis dulcis AAB1 = 1H9</name>
    <dbReference type="NCBI Taxonomy" id="1433147"/>
    <lineage>
        <taxon>Bacteria</taxon>
        <taxon>Bacillati</taxon>
        <taxon>Cyanobacteriota</taxon>
        <taxon>Cyanophyceae</taxon>
        <taxon>Oscillatoriophycideae</taxon>
        <taxon>Chroococcales</taxon>
        <taxon>Chroococcaceae</taxon>
        <taxon>Gloeocapsopsis</taxon>
        <taxon>Gloeocapsopsis dulcis</taxon>
    </lineage>
</organism>
<dbReference type="RefSeq" id="WP_155707471.1">
    <property type="nucleotide sequence ID" value="NZ_CAWPEY010000091.1"/>
</dbReference>
<feature type="compositionally biased region" description="Polar residues" evidence="1">
    <location>
        <begin position="17"/>
        <end position="29"/>
    </location>
</feature>
<keyword evidence="3" id="KW-1185">Reference proteome</keyword>